<feature type="non-terminal residue" evidence="1">
    <location>
        <position position="1"/>
    </location>
</feature>
<sequence length="180" mass="19258">EEVGGQAVSPGDAEGRWAWKRAGASEALARAFHSANLVGGRLVVFGGARSANPRDPPLSDLLVLEPSGLRVERVVTGGPPRSHHGAVGLHDRWLVAVGGWDGRRRQADVHSFDLAPGGGWRALSQAPGSQPPPVGLSGHTCTKLSDREVLVLGREGGIHTQRRFASIFSLHIDVHSHRYW</sequence>
<protein>
    <submittedName>
        <fullName evidence="1">Uncharacterized protein</fullName>
    </submittedName>
</protein>
<dbReference type="Gene3D" id="2.120.10.80">
    <property type="entry name" value="Kelch-type beta propeller"/>
    <property type="match status" value="1"/>
</dbReference>
<dbReference type="STRING" id="137246.A0A401TLG1"/>
<dbReference type="InterPro" id="IPR015915">
    <property type="entry name" value="Kelch-typ_b-propeller"/>
</dbReference>
<dbReference type="Pfam" id="PF24681">
    <property type="entry name" value="Kelch_KLHDC2_KLHL20_DRC7"/>
    <property type="match status" value="1"/>
</dbReference>
<dbReference type="PANTHER" id="PTHR47196:SF1">
    <property type="entry name" value="KELCH DOMAIN-CONTAINING PROTEIN 9"/>
    <property type="match status" value="1"/>
</dbReference>
<comment type="caution">
    <text evidence="1">The sequence shown here is derived from an EMBL/GenBank/DDBJ whole genome shotgun (WGS) entry which is preliminary data.</text>
</comment>
<dbReference type="OMA" id="HIDVHSH"/>
<dbReference type="Proteomes" id="UP000287033">
    <property type="component" value="Unassembled WGS sequence"/>
</dbReference>
<keyword evidence="2" id="KW-1185">Reference proteome</keyword>
<evidence type="ECO:0000313" key="2">
    <source>
        <dbReference type="Proteomes" id="UP000287033"/>
    </source>
</evidence>
<organism evidence="1 2">
    <name type="scientific">Chiloscyllium punctatum</name>
    <name type="common">Brownbanded bambooshark</name>
    <name type="synonym">Hemiscyllium punctatum</name>
    <dbReference type="NCBI Taxonomy" id="137246"/>
    <lineage>
        <taxon>Eukaryota</taxon>
        <taxon>Metazoa</taxon>
        <taxon>Chordata</taxon>
        <taxon>Craniata</taxon>
        <taxon>Vertebrata</taxon>
        <taxon>Chondrichthyes</taxon>
        <taxon>Elasmobranchii</taxon>
        <taxon>Galeomorphii</taxon>
        <taxon>Galeoidea</taxon>
        <taxon>Orectolobiformes</taxon>
        <taxon>Hemiscylliidae</taxon>
        <taxon>Chiloscyllium</taxon>
    </lineage>
</organism>
<dbReference type="OrthoDB" id="9943658at2759"/>
<dbReference type="GO" id="GO:0030332">
    <property type="term" value="F:cyclin binding"/>
    <property type="evidence" value="ECO:0007669"/>
    <property type="project" value="TreeGrafter"/>
</dbReference>
<dbReference type="AlphaFoldDB" id="A0A401TLG1"/>
<name>A0A401TLG1_CHIPU</name>
<dbReference type="PANTHER" id="PTHR47196">
    <property type="entry name" value="KELCH DOMAIN-CONTAINING PROTEIN 9"/>
    <property type="match status" value="1"/>
</dbReference>
<dbReference type="EMBL" id="BEZZ01103272">
    <property type="protein sequence ID" value="GCC43510.1"/>
    <property type="molecule type" value="Genomic_DNA"/>
</dbReference>
<proteinExistence type="predicted"/>
<dbReference type="SUPFAM" id="SSF117281">
    <property type="entry name" value="Kelch motif"/>
    <property type="match status" value="1"/>
</dbReference>
<reference evidence="1 2" key="1">
    <citation type="journal article" date="2018" name="Nat. Ecol. Evol.">
        <title>Shark genomes provide insights into elasmobranch evolution and the origin of vertebrates.</title>
        <authorList>
            <person name="Hara Y"/>
            <person name="Yamaguchi K"/>
            <person name="Onimaru K"/>
            <person name="Kadota M"/>
            <person name="Koyanagi M"/>
            <person name="Keeley SD"/>
            <person name="Tatsumi K"/>
            <person name="Tanaka K"/>
            <person name="Motone F"/>
            <person name="Kageyama Y"/>
            <person name="Nozu R"/>
            <person name="Adachi N"/>
            <person name="Nishimura O"/>
            <person name="Nakagawa R"/>
            <person name="Tanegashima C"/>
            <person name="Kiyatake I"/>
            <person name="Matsumoto R"/>
            <person name="Murakumo K"/>
            <person name="Nishida K"/>
            <person name="Terakita A"/>
            <person name="Kuratani S"/>
            <person name="Sato K"/>
            <person name="Hyodo S Kuraku.S."/>
        </authorList>
    </citation>
    <scope>NUCLEOTIDE SEQUENCE [LARGE SCALE GENOMIC DNA]</scope>
</reference>
<accession>A0A401TLG1</accession>
<evidence type="ECO:0000313" key="1">
    <source>
        <dbReference type="EMBL" id="GCC43510.1"/>
    </source>
</evidence>
<dbReference type="InterPro" id="IPR042941">
    <property type="entry name" value="KLDC9"/>
</dbReference>
<gene>
    <name evidence="1" type="ORF">chiPu_0027422</name>
</gene>